<evidence type="ECO:0000313" key="3">
    <source>
        <dbReference type="Proteomes" id="UP000649739"/>
    </source>
</evidence>
<dbReference type="Gene3D" id="1.10.287.1060">
    <property type="entry name" value="ESAT-6-like"/>
    <property type="match status" value="1"/>
</dbReference>
<name>A0A8J3FDC6_9ACTN</name>
<dbReference type="NCBIfam" id="TIGR03930">
    <property type="entry name" value="WXG100_ESAT6"/>
    <property type="match status" value="1"/>
</dbReference>
<accession>A0A8J3FDC6</accession>
<feature type="coiled-coil region" evidence="1">
    <location>
        <begin position="27"/>
        <end position="54"/>
    </location>
</feature>
<dbReference type="InterPro" id="IPR036689">
    <property type="entry name" value="ESAT-6-like_sf"/>
</dbReference>
<organism evidence="2 3">
    <name type="scientific">Pilimelia anulata</name>
    <dbReference type="NCBI Taxonomy" id="53371"/>
    <lineage>
        <taxon>Bacteria</taxon>
        <taxon>Bacillati</taxon>
        <taxon>Actinomycetota</taxon>
        <taxon>Actinomycetes</taxon>
        <taxon>Micromonosporales</taxon>
        <taxon>Micromonosporaceae</taxon>
        <taxon>Pilimelia</taxon>
    </lineage>
</organism>
<sequence>MGARRWLSEVTTVPDTRAEAAVLAATADRFESVNEALQTMLRRLMSELETLETAWRGAGGRSFQQVQQAWAADQAALGRALTETAEGIRSAGARYVAADDAVAERVAGSHRGIRLPL</sequence>
<keyword evidence="3" id="KW-1185">Reference proteome</keyword>
<reference evidence="2" key="2">
    <citation type="submission" date="2020-09" db="EMBL/GenBank/DDBJ databases">
        <authorList>
            <person name="Sun Q."/>
            <person name="Ohkuma M."/>
        </authorList>
    </citation>
    <scope>NUCLEOTIDE SEQUENCE</scope>
    <source>
        <strain evidence="2">JCM 3090</strain>
    </source>
</reference>
<evidence type="ECO:0000256" key="1">
    <source>
        <dbReference type="SAM" id="Coils"/>
    </source>
</evidence>
<gene>
    <name evidence="2" type="ORF">GCM10010123_26870</name>
</gene>
<evidence type="ECO:0000313" key="2">
    <source>
        <dbReference type="EMBL" id="GGJ95641.1"/>
    </source>
</evidence>
<dbReference type="Pfam" id="PF06013">
    <property type="entry name" value="WXG100"/>
    <property type="match status" value="1"/>
</dbReference>
<proteinExistence type="predicted"/>
<evidence type="ECO:0008006" key="4">
    <source>
        <dbReference type="Google" id="ProtNLM"/>
    </source>
</evidence>
<dbReference type="AlphaFoldDB" id="A0A8J3FDC6"/>
<keyword evidence="1" id="KW-0175">Coiled coil</keyword>
<protein>
    <recommendedName>
        <fullName evidence="4">ESAT-6-like protein</fullName>
    </recommendedName>
</protein>
<dbReference type="Proteomes" id="UP000649739">
    <property type="component" value="Unassembled WGS sequence"/>
</dbReference>
<comment type="caution">
    <text evidence="2">The sequence shown here is derived from an EMBL/GenBank/DDBJ whole genome shotgun (WGS) entry which is preliminary data.</text>
</comment>
<reference evidence="2" key="1">
    <citation type="journal article" date="2014" name="Int. J. Syst. Evol. Microbiol.">
        <title>Complete genome sequence of Corynebacterium casei LMG S-19264T (=DSM 44701T), isolated from a smear-ripened cheese.</title>
        <authorList>
            <consortium name="US DOE Joint Genome Institute (JGI-PGF)"/>
            <person name="Walter F."/>
            <person name="Albersmeier A."/>
            <person name="Kalinowski J."/>
            <person name="Ruckert C."/>
        </authorList>
    </citation>
    <scope>NUCLEOTIDE SEQUENCE</scope>
    <source>
        <strain evidence="2">JCM 3090</strain>
    </source>
</reference>
<dbReference type="InterPro" id="IPR010310">
    <property type="entry name" value="T7SS_ESAT-6-like"/>
</dbReference>
<dbReference type="EMBL" id="BMQB01000005">
    <property type="protein sequence ID" value="GGJ95641.1"/>
    <property type="molecule type" value="Genomic_DNA"/>
</dbReference>
<dbReference type="SUPFAM" id="SSF140453">
    <property type="entry name" value="EsxAB dimer-like"/>
    <property type="match status" value="1"/>
</dbReference>